<dbReference type="InterPro" id="IPR014001">
    <property type="entry name" value="Helicase_ATP-bd"/>
</dbReference>
<dbReference type="PROSITE" id="PS51192">
    <property type="entry name" value="HELICASE_ATP_BIND_1"/>
    <property type="match status" value="1"/>
</dbReference>
<dbReference type="PANTHER" id="PTHR47396">
    <property type="entry name" value="TYPE I RESTRICTION ENZYME ECOKI R PROTEIN"/>
    <property type="match status" value="1"/>
</dbReference>
<dbReference type="GO" id="GO:0005524">
    <property type="term" value="F:ATP binding"/>
    <property type="evidence" value="ECO:0007669"/>
    <property type="project" value="InterPro"/>
</dbReference>
<name>D5MGZ2_METO1</name>
<feature type="domain" description="Helicase ATP-binding" evidence="2">
    <location>
        <begin position="175"/>
        <end position="334"/>
    </location>
</feature>
<protein>
    <submittedName>
        <fullName evidence="3">Type I restriction enzyme EcoAI R protein (R.EcoAI)</fullName>
        <ecNumber evidence="3">3.1.21.3</ecNumber>
    </submittedName>
</protein>
<accession>D5MGZ2</accession>
<feature type="region of interest" description="Disordered" evidence="1">
    <location>
        <begin position="558"/>
        <end position="588"/>
    </location>
</feature>
<dbReference type="SUPFAM" id="SSF52540">
    <property type="entry name" value="P-loop containing nucleoside triphosphate hydrolases"/>
    <property type="match status" value="2"/>
</dbReference>
<dbReference type="GO" id="GO:0009035">
    <property type="term" value="F:type I site-specific deoxyribonuclease activity"/>
    <property type="evidence" value="ECO:0007669"/>
    <property type="project" value="UniProtKB-EC"/>
</dbReference>
<dbReference type="Proteomes" id="UP000006898">
    <property type="component" value="Chromosome"/>
</dbReference>
<keyword evidence="3" id="KW-0378">Hydrolase</keyword>
<gene>
    <name evidence="3" type="primary">hsdR</name>
    <name evidence="3" type="ORF">DAMO_1973</name>
</gene>
<evidence type="ECO:0000313" key="3">
    <source>
        <dbReference type="EMBL" id="CBE69023.1"/>
    </source>
</evidence>
<dbReference type="KEGG" id="mox:DAMO_1973"/>
<dbReference type="eggNOG" id="COG4096">
    <property type="taxonomic scope" value="Bacteria"/>
</dbReference>
<dbReference type="EC" id="3.1.21.3" evidence="3"/>
<dbReference type="HOGENOM" id="CLU_018958_0_0_0"/>
<dbReference type="InterPro" id="IPR013670">
    <property type="entry name" value="EcoEI_R_C_dom"/>
</dbReference>
<dbReference type="GO" id="GO:0003677">
    <property type="term" value="F:DNA binding"/>
    <property type="evidence" value="ECO:0007669"/>
    <property type="project" value="InterPro"/>
</dbReference>
<dbReference type="InterPro" id="IPR050742">
    <property type="entry name" value="Helicase_Restrict-Modif_Enz"/>
</dbReference>
<evidence type="ECO:0000256" key="1">
    <source>
        <dbReference type="SAM" id="MobiDB-lite"/>
    </source>
</evidence>
<dbReference type="PANTHER" id="PTHR47396:SF1">
    <property type="entry name" value="ATP-DEPENDENT HELICASE IRC3-RELATED"/>
    <property type="match status" value="1"/>
</dbReference>
<proteinExistence type="predicted"/>
<dbReference type="STRING" id="671143.DAMO_1973"/>
<dbReference type="REBASE" id="22922">
    <property type="entry name" value="MoxORF1976P"/>
</dbReference>
<dbReference type="GO" id="GO:0005829">
    <property type="term" value="C:cytosol"/>
    <property type="evidence" value="ECO:0007669"/>
    <property type="project" value="TreeGrafter"/>
</dbReference>
<dbReference type="NCBIfam" id="NF046051">
    <property type="entry name" value="restrict_EcoAI"/>
    <property type="match status" value="1"/>
</dbReference>
<dbReference type="Pfam" id="PF04851">
    <property type="entry name" value="ResIII"/>
    <property type="match status" value="1"/>
</dbReference>
<evidence type="ECO:0000259" key="2">
    <source>
        <dbReference type="PROSITE" id="PS51192"/>
    </source>
</evidence>
<dbReference type="SMART" id="SM00487">
    <property type="entry name" value="DEXDc"/>
    <property type="match status" value="1"/>
</dbReference>
<dbReference type="Pfam" id="PF08463">
    <property type="entry name" value="EcoEI_R_C"/>
    <property type="match status" value="1"/>
</dbReference>
<dbReference type="Gene3D" id="3.90.1570.30">
    <property type="match status" value="1"/>
</dbReference>
<evidence type="ECO:0000313" key="4">
    <source>
        <dbReference type="Proteomes" id="UP000006898"/>
    </source>
</evidence>
<dbReference type="CDD" id="cd18032">
    <property type="entry name" value="DEXHc_RE_I_III_res"/>
    <property type="match status" value="1"/>
</dbReference>
<dbReference type="InterPro" id="IPR006935">
    <property type="entry name" value="Helicase/UvrB_N"/>
</dbReference>
<sequence>MLTEADTCRKYVLPKLYAAGWSDDQISEQKYFTDGRIVVTGRRHFRKPGKKADYLLNYRPDYRLAVVEAKVSYKNPADGLQQAMEYAEILGLRFAYSTNGHGIVEHDYTTGGQQVLDIFPSPDELWRRVRAAEGLADDKAAEDLLFPFNRELRNPDGSIKTPRYFQEIAIHRAVQAVLQGKPRILITMATGTGKTFVAVQIVWKLWKTGHKGRILYLVDRNILVDQPLVREFNIFGGAVWKIQGEAKKGREIYFALYQALAEDESRLGLYKEYPPDYFDLIIVDECHRGSATDQSRWRRILEYFDAATQIGMTATPRREETRDTYGYFGNPIYTYPLSQGIEDGFLAPYRVHRIVPSVDATGWRPERDQLDRFGREIPNGVYETKDFERVVSLLSRTEVVAQHLTAYLKRTDRFAKTMVFCVDQEHAEDMRAALHKANEDLTQQYPHYVARVTVDEGKVGRGHLDDFVDPERDMPVILTTSKLLNTGVDAPTCRNIVLFKPIGSIVEFKQIIGRGTRLYPDKDKLWFTILDYAGATRLFADPNFDGEPERITEERIYPSGEEQGSPVIVGEGPSYGGEEDEDVPVSDWQEQPHRKYYVDGVEVRITAEIVYELDSSGKQQRVVKYTDYTAEQVRRLYPTPAELRTEWMDAEHRGAIQQALAERGIDFSALVEATNQPDADPFDLLIHVAWNAPLRTRRERAESVSGGKGKTFGTCTRLRLAAFSMICWINTQTMVSRSSMISRFLKFHLSPSAEPLWKSPVSLEESITCDLQLLSFSLSCTDRHSNTNR</sequence>
<dbReference type="EMBL" id="FP565575">
    <property type="protein sequence ID" value="CBE69023.1"/>
    <property type="molecule type" value="Genomic_DNA"/>
</dbReference>
<dbReference type="Gene3D" id="3.40.50.300">
    <property type="entry name" value="P-loop containing nucleotide triphosphate hydrolases"/>
    <property type="match status" value="2"/>
</dbReference>
<dbReference type="GO" id="GO:0006304">
    <property type="term" value="P:DNA modification"/>
    <property type="evidence" value="ECO:0007669"/>
    <property type="project" value="InterPro"/>
</dbReference>
<dbReference type="CDD" id="cd18799">
    <property type="entry name" value="SF2_C_EcoAI-like"/>
    <property type="match status" value="1"/>
</dbReference>
<dbReference type="PATRIC" id="fig|671143.5.peg.1739"/>
<dbReference type="AlphaFoldDB" id="D5MGZ2"/>
<reference evidence="3 4" key="1">
    <citation type="journal article" date="2010" name="Nature">
        <title>Nitrite-driven anaerobic methane oxidation by oxygenic bacteria.</title>
        <authorList>
            <person name="Ettwig K.F."/>
            <person name="Butler M.K."/>
            <person name="Le Paslier D."/>
            <person name="Pelletier E."/>
            <person name="Mangenot S."/>
            <person name="Kuypers M.M.M."/>
            <person name="Schreiber F."/>
            <person name="Dutilh B.E."/>
            <person name="Zedelius J."/>
            <person name="de Beer D."/>
            <person name="Gloerich J."/>
            <person name="Wessels H.J.C.T."/>
            <person name="van Allen T."/>
            <person name="Luesken F."/>
            <person name="Wu M."/>
            <person name="van de Pas-Schoonen K.T."/>
            <person name="Op den Camp H.J.M."/>
            <person name="Janssen-Megens E.M."/>
            <person name="Francoijs K-J."/>
            <person name="Stunnenberg H."/>
            <person name="Weissenbach J."/>
            <person name="Jetten M.S.M."/>
            <person name="Strous M."/>
        </authorList>
    </citation>
    <scope>NUCLEOTIDE SEQUENCE [LARGE SCALE GENOMIC DNA]</scope>
</reference>
<organism evidence="3 4">
    <name type="scientific">Methylomirabilis oxygeniifera</name>
    <dbReference type="NCBI Taxonomy" id="671143"/>
    <lineage>
        <taxon>Bacteria</taxon>
        <taxon>Candidatus Methylomirabilota</taxon>
        <taxon>Candidatus Methylomirabilia</taxon>
        <taxon>Candidatus Methylomirabilales</taxon>
        <taxon>Candidatus Methylomirabilaceae</taxon>
        <taxon>Candidatus Methylomirabilis</taxon>
    </lineage>
</organism>
<dbReference type="InterPro" id="IPR027417">
    <property type="entry name" value="P-loop_NTPase"/>
</dbReference>